<protein>
    <submittedName>
        <fullName evidence="2">Uncharacterized protein</fullName>
    </submittedName>
</protein>
<dbReference type="RefSeq" id="WP_353531031.1">
    <property type="nucleotide sequence ID" value="NZ_JBBMEX010000009.1"/>
</dbReference>
<dbReference type="SUPFAM" id="SSF52540">
    <property type="entry name" value="P-loop containing nucleoside triphosphate hydrolases"/>
    <property type="match status" value="1"/>
</dbReference>
<name>A0ABV1HEL2_9FIRM</name>
<feature type="coiled-coil region" evidence="1">
    <location>
        <begin position="662"/>
        <end position="689"/>
    </location>
</feature>
<keyword evidence="1" id="KW-0175">Coiled coil</keyword>
<comment type="caution">
    <text evidence="2">The sequence shown here is derived from an EMBL/GenBank/DDBJ whole genome shotgun (WGS) entry which is preliminary data.</text>
</comment>
<evidence type="ECO:0000313" key="2">
    <source>
        <dbReference type="EMBL" id="MEQ2558144.1"/>
    </source>
</evidence>
<proteinExistence type="predicted"/>
<organism evidence="2 3">
    <name type="scientific">Maccoyibacter intestinihominis</name>
    <dbReference type="NCBI Taxonomy" id="3133499"/>
    <lineage>
        <taxon>Bacteria</taxon>
        <taxon>Bacillati</taxon>
        <taxon>Bacillota</taxon>
        <taxon>Clostridia</taxon>
        <taxon>Lachnospirales</taxon>
        <taxon>Lachnospiraceae</taxon>
        <taxon>Maccoyibacter</taxon>
    </lineage>
</organism>
<dbReference type="Proteomes" id="UP001454489">
    <property type="component" value="Unassembled WGS sequence"/>
</dbReference>
<accession>A0ABV1HEL2</accession>
<sequence length="1176" mass="137554">MKNFVNVDTRFQKSINLTLDTGDMALVNRYIPTRSSVSILKQYLTNIVRGQGEHATILIGPYGKGKSHLLLVLLALLCKSKDETAEIQKKIIEADNSTKLLFMELAEVGRPFLPVIVSSFQGDLNESFIFALQEALKKTGIRDLPLPSEYSEAVRTMESWKESYPDTYQRFEKMLEERGCTASLFKERLKKQKEAALLEFKEFYPVLTSGSVFNPMVQKEALRVYEEVNRVLCAKYGYAGIYIIFDEFSKYIEGHEAKNFAKDMKILQDMCELADSRKEEQMYLTFVAHKSIHEYVKSIDSEMIHAFRGVEGRLKEIRFVVSSQNNYELIEHALHKKEGFYTPEIQERAEASYQLACFSHLFEKEDFNQIVAKGCYPLTPVCAYALLNISEKIGQNERTVFTFLAGNEPGSLNRIMEGRNRENLIGVEYVYDYFKNLFRETVDETYIHNEWLKAEYALTKADTEIEKRIIKAMAIIRMIRRPEELAVLNKPICLALNIEKEECDKAMRELMKKEVVFFRSSLGTYAFKNNIGINIEEAIEKEIRRLRHSINTCKVLNEISELTYAVPKQYNQDRAMTRYFRYEFIEYEDFLSIGSAKVFFEHRFSDGYILAIVTADKVEKEKVLRHLRELGDERIIVLLPKEEFLSEWALLRLAAVRSLAKDEHFIEENKALRQELDLYEEDIRYEVNERLKRDFMPENGGCYVLHTSRKEPHIRTGMEFNRYLSQICEDYYSLAPRINHELLNIQNVQGQYLKARNDVVRAILDGKDLEEYERGSSPQAMVYRAAFLRTGLAGEEFPLDGGCRKIMEEIEDFFVKASGKRVSFQMLYERLQGKDYGVRKGVLPLFLAWKFYLLEGMPVLYLGNKELLITVEVLNNINQFPESYDLYIEKKDMEKELYLQEMEDIFCDAQTEKIIRSNRLSVIMENMQKWYRSLPQYTRVSERYPQEMLYAVRNFRRLLKQTELNPREFLFEQLPNAMDSSKNQMTGLIVREMKWSMDTHFENAIEDTAKEIKKIFGAKESDSLKACLQDWYGRQQNRSKRYVLNKKIKSFMEYVGELNTNDEREIVAVLSKRLEDIYIEDWNDRLQEKFLRDITKIRQKTEAAKEDAGLENGQKEIFLKTADGAEIHKYYDADVKDSTSEFLKNMIEEALDNFGDSLETNQKVAVLAEALEKLLQ</sequence>
<reference evidence="2 3" key="1">
    <citation type="submission" date="2024-03" db="EMBL/GenBank/DDBJ databases">
        <title>Human intestinal bacterial collection.</title>
        <authorList>
            <person name="Pauvert C."/>
            <person name="Hitch T.C.A."/>
            <person name="Clavel T."/>
        </authorList>
    </citation>
    <scope>NUCLEOTIDE SEQUENCE [LARGE SCALE GENOMIC DNA]</scope>
    <source>
        <strain evidence="2 3">CLA-AA-H185</strain>
    </source>
</reference>
<gene>
    <name evidence="2" type="ORF">WMO43_09715</name>
</gene>
<dbReference type="EMBL" id="JBBMEX010000009">
    <property type="protein sequence ID" value="MEQ2558144.1"/>
    <property type="molecule type" value="Genomic_DNA"/>
</dbReference>
<dbReference type="InterPro" id="IPR027417">
    <property type="entry name" value="P-loop_NTPase"/>
</dbReference>
<evidence type="ECO:0000256" key="1">
    <source>
        <dbReference type="SAM" id="Coils"/>
    </source>
</evidence>
<keyword evidence="3" id="KW-1185">Reference proteome</keyword>
<evidence type="ECO:0000313" key="3">
    <source>
        <dbReference type="Proteomes" id="UP001454489"/>
    </source>
</evidence>